<dbReference type="PANTHER" id="PTHR34656:SF1">
    <property type="entry name" value="PYRROLINE-5-CARBOXYLATE REDUCTASE"/>
    <property type="match status" value="1"/>
</dbReference>
<dbReference type="STRING" id="218851.A0A2G5CVH1"/>
<dbReference type="Proteomes" id="UP000230069">
    <property type="component" value="Unassembled WGS sequence"/>
</dbReference>
<evidence type="ECO:0000313" key="2">
    <source>
        <dbReference type="EMBL" id="PIA35279.1"/>
    </source>
</evidence>
<reference evidence="2 3" key="1">
    <citation type="submission" date="2017-09" db="EMBL/GenBank/DDBJ databases">
        <title>WGS assembly of Aquilegia coerulea Goldsmith.</title>
        <authorList>
            <person name="Hodges S."/>
            <person name="Kramer E."/>
            <person name="Nordborg M."/>
            <person name="Tomkins J."/>
            <person name="Borevitz J."/>
            <person name="Derieg N."/>
            <person name="Yan J."/>
            <person name="Mihaltcheva S."/>
            <person name="Hayes R.D."/>
            <person name="Rokhsar D."/>
        </authorList>
    </citation>
    <scope>NUCLEOTIDE SEQUENCE [LARGE SCALE GENOMIC DNA]</scope>
    <source>
        <strain evidence="3">cv. Goldsmith</strain>
    </source>
</reference>
<dbReference type="FunCoup" id="A0A2G5CVH1">
    <property type="interactions" value="41"/>
</dbReference>
<dbReference type="OrthoDB" id="1929829at2759"/>
<proteinExistence type="predicted"/>
<feature type="transmembrane region" description="Helical" evidence="1">
    <location>
        <begin position="37"/>
        <end position="56"/>
    </location>
</feature>
<protein>
    <recommendedName>
        <fullName evidence="4">Pyrroline-5-carboxylate reductase</fullName>
    </recommendedName>
</protein>
<keyword evidence="1" id="KW-0812">Transmembrane</keyword>
<accession>A0A2G5CVH1</accession>
<evidence type="ECO:0000313" key="3">
    <source>
        <dbReference type="Proteomes" id="UP000230069"/>
    </source>
</evidence>
<gene>
    <name evidence="2" type="ORF">AQUCO_03600151v1</name>
</gene>
<keyword evidence="1" id="KW-1133">Transmembrane helix</keyword>
<evidence type="ECO:0008006" key="4">
    <source>
        <dbReference type="Google" id="ProtNLM"/>
    </source>
</evidence>
<sequence length="177" mass="19335">MKQETMISMADEFIEQNPNTNISPSLLRRILSKRRTWVCLFISVYALLLSFSWNLLHSILDWYNSTTSLDSSSSSGSFGWPALYASILFGAVFGLLSMAAALAIAIPATVVTWITVLVLLTFAGKPRKALVLEGRKITKDIAGFVIKIVIKEGNIVAVVCAVIGYFALVGRNGEEDS</sequence>
<dbReference type="EMBL" id="KZ305053">
    <property type="protein sequence ID" value="PIA35279.1"/>
    <property type="molecule type" value="Genomic_DNA"/>
</dbReference>
<keyword evidence="3" id="KW-1185">Reference proteome</keyword>
<dbReference type="AlphaFoldDB" id="A0A2G5CVH1"/>
<keyword evidence="1" id="KW-0472">Membrane</keyword>
<evidence type="ECO:0000256" key="1">
    <source>
        <dbReference type="SAM" id="Phobius"/>
    </source>
</evidence>
<name>A0A2G5CVH1_AQUCA</name>
<feature type="transmembrane region" description="Helical" evidence="1">
    <location>
        <begin position="87"/>
        <end position="120"/>
    </location>
</feature>
<dbReference type="PANTHER" id="PTHR34656">
    <property type="entry name" value="PYRROLINE-5-CARBOXYLATE REDUCTASE"/>
    <property type="match status" value="1"/>
</dbReference>
<organism evidence="2 3">
    <name type="scientific">Aquilegia coerulea</name>
    <name type="common">Rocky mountain columbine</name>
    <dbReference type="NCBI Taxonomy" id="218851"/>
    <lineage>
        <taxon>Eukaryota</taxon>
        <taxon>Viridiplantae</taxon>
        <taxon>Streptophyta</taxon>
        <taxon>Embryophyta</taxon>
        <taxon>Tracheophyta</taxon>
        <taxon>Spermatophyta</taxon>
        <taxon>Magnoliopsida</taxon>
        <taxon>Ranunculales</taxon>
        <taxon>Ranunculaceae</taxon>
        <taxon>Thalictroideae</taxon>
        <taxon>Aquilegia</taxon>
    </lineage>
</organism>
<feature type="transmembrane region" description="Helical" evidence="1">
    <location>
        <begin position="141"/>
        <end position="168"/>
    </location>
</feature>
<dbReference type="InParanoid" id="A0A2G5CVH1"/>